<evidence type="ECO:0000256" key="4">
    <source>
        <dbReference type="ARBA" id="ARBA00023136"/>
    </source>
</evidence>
<dbReference type="OrthoDB" id="434972at2759"/>
<dbReference type="InterPro" id="IPR000537">
    <property type="entry name" value="UbiA_prenyltransferase"/>
</dbReference>
<dbReference type="AlphaFoldDB" id="A0A9P7JBM3"/>
<dbReference type="EMBL" id="JABBWG010000023">
    <property type="protein sequence ID" value="KAG1813585.1"/>
    <property type="molecule type" value="Genomic_DNA"/>
</dbReference>
<dbReference type="InterPro" id="IPR044878">
    <property type="entry name" value="UbiA_sf"/>
</dbReference>
<dbReference type="RefSeq" id="XP_041191346.1">
    <property type="nucleotide sequence ID" value="XM_041340425.1"/>
</dbReference>
<dbReference type="Gene3D" id="1.10.357.140">
    <property type="entry name" value="UbiA prenyltransferase"/>
    <property type="match status" value="1"/>
</dbReference>
<organism evidence="6 7">
    <name type="scientific">Suillus subaureus</name>
    <dbReference type="NCBI Taxonomy" id="48587"/>
    <lineage>
        <taxon>Eukaryota</taxon>
        <taxon>Fungi</taxon>
        <taxon>Dikarya</taxon>
        <taxon>Basidiomycota</taxon>
        <taxon>Agaricomycotina</taxon>
        <taxon>Agaricomycetes</taxon>
        <taxon>Agaricomycetidae</taxon>
        <taxon>Boletales</taxon>
        <taxon>Suillineae</taxon>
        <taxon>Suillaceae</taxon>
        <taxon>Suillus</taxon>
    </lineage>
</organism>
<comment type="caution">
    <text evidence="6">The sequence shown here is derived from an EMBL/GenBank/DDBJ whole genome shotgun (WGS) entry which is preliminary data.</text>
</comment>
<dbReference type="GO" id="GO:0016765">
    <property type="term" value="F:transferase activity, transferring alkyl or aryl (other than methyl) groups"/>
    <property type="evidence" value="ECO:0007669"/>
    <property type="project" value="InterPro"/>
</dbReference>
<dbReference type="PANTHER" id="PTHR42723:SF1">
    <property type="entry name" value="CHLOROPHYLL SYNTHASE, CHLOROPLASTIC"/>
    <property type="match status" value="1"/>
</dbReference>
<proteinExistence type="predicted"/>
<gene>
    <name evidence="6" type="ORF">BJ212DRAFT_1482488</name>
</gene>
<accession>A0A9P7JBM3</accession>
<keyword evidence="3 5" id="KW-1133">Transmembrane helix</keyword>
<dbReference type="InterPro" id="IPR050475">
    <property type="entry name" value="Prenyltransferase_related"/>
</dbReference>
<keyword evidence="7" id="KW-1185">Reference proteome</keyword>
<comment type="subcellular location">
    <subcellularLocation>
        <location evidence="1">Membrane</location>
        <topology evidence="1">Multi-pass membrane protein</topology>
    </subcellularLocation>
</comment>
<evidence type="ECO:0000313" key="7">
    <source>
        <dbReference type="Proteomes" id="UP000807769"/>
    </source>
</evidence>
<reference evidence="6" key="1">
    <citation type="journal article" date="2020" name="New Phytol.">
        <title>Comparative genomics reveals dynamic genome evolution in host specialist ectomycorrhizal fungi.</title>
        <authorList>
            <person name="Lofgren L.A."/>
            <person name="Nguyen N.H."/>
            <person name="Vilgalys R."/>
            <person name="Ruytinx J."/>
            <person name="Liao H.L."/>
            <person name="Branco S."/>
            <person name="Kuo A."/>
            <person name="LaButti K."/>
            <person name="Lipzen A."/>
            <person name="Andreopoulos W."/>
            <person name="Pangilinan J."/>
            <person name="Riley R."/>
            <person name="Hundley H."/>
            <person name="Na H."/>
            <person name="Barry K."/>
            <person name="Grigoriev I.V."/>
            <person name="Stajich J.E."/>
            <person name="Kennedy P.G."/>
        </authorList>
    </citation>
    <scope>NUCLEOTIDE SEQUENCE</scope>
    <source>
        <strain evidence="6">MN1</strain>
    </source>
</reference>
<feature type="transmembrane region" description="Helical" evidence="5">
    <location>
        <begin position="271"/>
        <end position="289"/>
    </location>
</feature>
<dbReference type="CDD" id="cd13965">
    <property type="entry name" value="PT_UbiA_3"/>
    <property type="match status" value="1"/>
</dbReference>
<evidence type="ECO:0000256" key="3">
    <source>
        <dbReference type="ARBA" id="ARBA00022989"/>
    </source>
</evidence>
<dbReference type="GO" id="GO:0016020">
    <property type="term" value="C:membrane"/>
    <property type="evidence" value="ECO:0007669"/>
    <property type="project" value="UniProtKB-SubCell"/>
</dbReference>
<dbReference type="Pfam" id="PF01040">
    <property type="entry name" value="UbiA"/>
    <property type="match status" value="1"/>
</dbReference>
<evidence type="ECO:0000256" key="2">
    <source>
        <dbReference type="ARBA" id="ARBA00022692"/>
    </source>
</evidence>
<evidence type="ECO:0000256" key="1">
    <source>
        <dbReference type="ARBA" id="ARBA00004141"/>
    </source>
</evidence>
<dbReference type="GeneID" id="64634441"/>
<name>A0A9P7JBM3_9AGAM</name>
<protein>
    <submittedName>
        <fullName evidence="6">UbiA prenyltransferase family</fullName>
    </submittedName>
</protein>
<evidence type="ECO:0000256" key="5">
    <source>
        <dbReference type="SAM" id="Phobius"/>
    </source>
</evidence>
<sequence length="292" mass="32600">MFSQTLTARTDSIARHLETIFLFTQNDIRTTLIPVTIFALSAAPRYDPIHALNAPLWIWLHLLQFNLANQIQDPEEDRKNKPSRPIPAGRISVDSAADMRWVMVPVCLMLSLWYGTQALLASTVFAVFNIWYNELHGDKMGLSKNVLTAIIYGCAEVGGTVAAGSCNSRMDKVGALAVALSSAVFATTLHAQDFKDEEGDRLTGRCTLPTIFPKAARFSMMLGIPLWSFVLSHIWKLDALSTTAFVAYGAYVGTRFVMYDTVGADKQSCKFYSMWFALSHLLPGYWRFFYGV</sequence>
<dbReference type="PANTHER" id="PTHR42723">
    <property type="entry name" value="CHLOROPHYLL SYNTHASE"/>
    <property type="match status" value="1"/>
</dbReference>
<keyword evidence="2 5" id="KW-0812">Transmembrane</keyword>
<feature type="transmembrane region" description="Helical" evidence="5">
    <location>
        <begin position="112"/>
        <end position="132"/>
    </location>
</feature>
<keyword evidence="4 5" id="KW-0472">Membrane</keyword>
<feature type="transmembrane region" description="Helical" evidence="5">
    <location>
        <begin position="241"/>
        <end position="259"/>
    </location>
</feature>
<evidence type="ECO:0000313" key="6">
    <source>
        <dbReference type="EMBL" id="KAG1813585.1"/>
    </source>
</evidence>
<dbReference type="Proteomes" id="UP000807769">
    <property type="component" value="Unassembled WGS sequence"/>
</dbReference>